<proteinExistence type="predicted"/>
<evidence type="ECO:0000256" key="1">
    <source>
        <dbReference type="SAM" id="MobiDB-lite"/>
    </source>
</evidence>
<comment type="caution">
    <text evidence="2">The sequence shown here is derived from an EMBL/GenBank/DDBJ whole genome shotgun (WGS) entry which is preliminary data.</text>
</comment>
<feature type="compositionally biased region" description="Basic and acidic residues" evidence="1">
    <location>
        <begin position="10"/>
        <end position="24"/>
    </location>
</feature>
<protein>
    <submittedName>
        <fullName evidence="2">Uncharacterized protein</fullName>
    </submittedName>
</protein>
<reference evidence="2 3" key="2">
    <citation type="submission" date="2007-06" db="EMBL/GenBank/DDBJ databases">
        <title>Draft genome sequence of Pseudoflavonifractor capillosus ATCC 29799.</title>
        <authorList>
            <person name="Sudarsanam P."/>
            <person name="Ley R."/>
            <person name="Guruge J."/>
            <person name="Turnbaugh P.J."/>
            <person name="Mahowald M."/>
            <person name="Liep D."/>
            <person name="Gordon J."/>
        </authorList>
    </citation>
    <scope>NUCLEOTIDE SEQUENCE [LARGE SCALE GENOMIC DNA]</scope>
    <source>
        <strain evidence="2 3">ATCC 29799</strain>
    </source>
</reference>
<accession>A6NU16</accession>
<dbReference type="Proteomes" id="UP000003639">
    <property type="component" value="Unassembled WGS sequence"/>
</dbReference>
<dbReference type="STRING" id="411467.BACCAP_01696"/>
<dbReference type="EMBL" id="AAXG02000011">
    <property type="protein sequence ID" value="EDN00363.1"/>
    <property type="molecule type" value="Genomic_DNA"/>
</dbReference>
<sequence>MPGGFTPPEQIKRDGVPARHGRVGDDALAKVDDLVAEKLGL</sequence>
<organism evidence="2 3">
    <name type="scientific">Pseudoflavonifractor capillosus ATCC 29799</name>
    <dbReference type="NCBI Taxonomy" id="411467"/>
    <lineage>
        <taxon>Bacteria</taxon>
        <taxon>Bacillati</taxon>
        <taxon>Bacillota</taxon>
        <taxon>Clostridia</taxon>
        <taxon>Eubacteriales</taxon>
        <taxon>Oscillospiraceae</taxon>
        <taxon>Pseudoflavonifractor</taxon>
    </lineage>
</organism>
<evidence type="ECO:0000313" key="2">
    <source>
        <dbReference type="EMBL" id="EDN00363.1"/>
    </source>
</evidence>
<name>A6NU16_9FIRM</name>
<evidence type="ECO:0000313" key="3">
    <source>
        <dbReference type="Proteomes" id="UP000003639"/>
    </source>
</evidence>
<gene>
    <name evidence="2" type="ORF">BACCAP_01696</name>
</gene>
<reference evidence="2 3" key="1">
    <citation type="submission" date="2007-04" db="EMBL/GenBank/DDBJ databases">
        <authorList>
            <person name="Fulton L."/>
            <person name="Clifton S."/>
            <person name="Fulton B."/>
            <person name="Xu J."/>
            <person name="Minx P."/>
            <person name="Pepin K.H."/>
            <person name="Johnson M."/>
            <person name="Thiruvilangam P."/>
            <person name="Bhonagiri V."/>
            <person name="Nash W.E."/>
            <person name="Mardis E.R."/>
            <person name="Wilson R.K."/>
        </authorList>
    </citation>
    <scope>NUCLEOTIDE SEQUENCE [LARGE SCALE GENOMIC DNA]</scope>
    <source>
        <strain evidence="2 3">ATCC 29799</strain>
    </source>
</reference>
<dbReference type="AlphaFoldDB" id="A6NU16"/>
<keyword evidence="3" id="KW-1185">Reference proteome</keyword>
<feature type="region of interest" description="Disordered" evidence="1">
    <location>
        <begin position="1"/>
        <end position="24"/>
    </location>
</feature>